<proteinExistence type="predicted"/>
<organism evidence="1 2">
    <name type="scientific">Spirosoma soli</name>
    <dbReference type="NCBI Taxonomy" id="1770529"/>
    <lineage>
        <taxon>Bacteria</taxon>
        <taxon>Pseudomonadati</taxon>
        <taxon>Bacteroidota</taxon>
        <taxon>Cytophagia</taxon>
        <taxon>Cytophagales</taxon>
        <taxon>Cytophagaceae</taxon>
        <taxon>Spirosoma</taxon>
    </lineage>
</organism>
<dbReference type="Proteomes" id="UP001597469">
    <property type="component" value="Unassembled WGS sequence"/>
</dbReference>
<keyword evidence="2" id="KW-1185">Reference proteome</keyword>
<name>A0ABW5M897_9BACT</name>
<accession>A0ABW5M897</accession>
<reference evidence="2" key="1">
    <citation type="journal article" date="2019" name="Int. J. Syst. Evol. Microbiol.">
        <title>The Global Catalogue of Microorganisms (GCM) 10K type strain sequencing project: providing services to taxonomists for standard genome sequencing and annotation.</title>
        <authorList>
            <consortium name="The Broad Institute Genomics Platform"/>
            <consortium name="The Broad Institute Genome Sequencing Center for Infectious Disease"/>
            <person name="Wu L."/>
            <person name="Ma J."/>
        </authorList>
    </citation>
    <scope>NUCLEOTIDE SEQUENCE [LARGE SCALE GENOMIC DNA]</scope>
    <source>
        <strain evidence="2">KCTC 42805</strain>
    </source>
</reference>
<gene>
    <name evidence="1" type="ORF">ACFSUS_21435</name>
</gene>
<dbReference type="RefSeq" id="WP_381525816.1">
    <property type="nucleotide sequence ID" value="NZ_JBHULN010000016.1"/>
</dbReference>
<dbReference type="EMBL" id="JBHULN010000016">
    <property type="protein sequence ID" value="MFD2573220.1"/>
    <property type="molecule type" value="Genomic_DNA"/>
</dbReference>
<evidence type="ECO:0000313" key="1">
    <source>
        <dbReference type="EMBL" id="MFD2573220.1"/>
    </source>
</evidence>
<protein>
    <submittedName>
        <fullName evidence="1">Uncharacterized protein</fullName>
    </submittedName>
</protein>
<sequence length="56" mass="5981">MKQSKLQLGKRAVARLETKHLAAIQAGHLATPAGRTSGRDCTYINCPGPDTVTISF</sequence>
<comment type="caution">
    <text evidence="1">The sequence shown here is derived from an EMBL/GenBank/DDBJ whole genome shotgun (WGS) entry which is preliminary data.</text>
</comment>
<evidence type="ECO:0000313" key="2">
    <source>
        <dbReference type="Proteomes" id="UP001597469"/>
    </source>
</evidence>